<proteinExistence type="inferred from homology"/>
<evidence type="ECO:0000256" key="5">
    <source>
        <dbReference type="ARBA" id="ARBA00022723"/>
    </source>
</evidence>
<dbReference type="InterPro" id="IPR027806">
    <property type="entry name" value="HARBI1_dom"/>
</dbReference>
<comment type="similarity">
    <text evidence="3">Belongs to the HARBI1 family.</text>
</comment>
<evidence type="ECO:0000259" key="8">
    <source>
        <dbReference type="Pfam" id="PF13359"/>
    </source>
</evidence>
<keyword evidence="4" id="KW-0540">Nuclease</keyword>
<dbReference type="InterPro" id="IPR045249">
    <property type="entry name" value="HARBI1-like"/>
</dbReference>
<dbReference type="GO" id="GO:0004518">
    <property type="term" value="F:nuclease activity"/>
    <property type="evidence" value="ECO:0007669"/>
    <property type="project" value="UniProtKB-KW"/>
</dbReference>
<sequence length="134" mass="15668">MWLLGDSGYPIEPWLLTPIESAVPGTAEYRYTHARIRNTVERCIGILKMRFRCLTKARCMHYHPIRAGKIIYSCMILHNFAVRFNLQEEEDDYDEDEIDNDNAPLIEHPIRGINVLAEGRMVRTQVVRNYFGNI</sequence>
<organism evidence="9 10">
    <name type="scientific">Zophobas morio</name>
    <dbReference type="NCBI Taxonomy" id="2755281"/>
    <lineage>
        <taxon>Eukaryota</taxon>
        <taxon>Metazoa</taxon>
        <taxon>Ecdysozoa</taxon>
        <taxon>Arthropoda</taxon>
        <taxon>Hexapoda</taxon>
        <taxon>Insecta</taxon>
        <taxon>Pterygota</taxon>
        <taxon>Neoptera</taxon>
        <taxon>Endopterygota</taxon>
        <taxon>Coleoptera</taxon>
        <taxon>Polyphaga</taxon>
        <taxon>Cucujiformia</taxon>
        <taxon>Tenebrionidae</taxon>
        <taxon>Zophobas</taxon>
    </lineage>
</organism>
<comment type="cofactor">
    <cofactor evidence="1">
        <name>a divalent metal cation</name>
        <dbReference type="ChEBI" id="CHEBI:60240"/>
    </cofactor>
</comment>
<protein>
    <recommendedName>
        <fullName evidence="8">DDE Tnp4 domain-containing protein</fullName>
    </recommendedName>
</protein>
<evidence type="ECO:0000256" key="1">
    <source>
        <dbReference type="ARBA" id="ARBA00001968"/>
    </source>
</evidence>
<feature type="domain" description="DDE Tnp4" evidence="8">
    <location>
        <begin position="2"/>
        <end position="79"/>
    </location>
</feature>
<dbReference type="Proteomes" id="UP001168821">
    <property type="component" value="Unassembled WGS sequence"/>
</dbReference>
<dbReference type="GO" id="GO:0016787">
    <property type="term" value="F:hydrolase activity"/>
    <property type="evidence" value="ECO:0007669"/>
    <property type="project" value="UniProtKB-KW"/>
</dbReference>
<dbReference type="PANTHER" id="PTHR22930">
    <property type="match status" value="1"/>
</dbReference>
<evidence type="ECO:0000256" key="6">
    <source>
        <dbReference type="ARBA" id="ARBA00022801"/>
    </source>
</evidence>
<dbReference type="PANTHER" id="PTHR22930:SF267">
    <property type="entry name" value="NUCLEASE HARBI1-RELATED"/>
    <property type="match status" value="1"/>
</dbReference>
<evidence type="ECO:0000256" key="4">
    <source>
        <dbReference type="ARBA" id="ARBA00022722"/>
    </source>
</evidence>
<dbReference type="EMBL" id="JALNTZ010000003">
    <property type="protein sequence ID" value="KAJ3659811.1"/>
    <property type="molecule type" value="Genomic_DNA"/>
</dbReference>
<dbReference type="GO" id="GO:0005634">
    <property type="term" value="C:nucleus"/>
    <property type="evidence" value="ECO:0007669"/>
    <property type="project" value="UniProtKB-SubCell"/>
</dbReference>
<reference evidence="9" key="1">
    <citation type="journal article" date="2023" name="G3 (Bethesda)">
        <title>Whole genome assemblies of Zophobas morio and Tenebrio molitor.</title>
        <authorList>
            <person name="Kaur S."/>
            <person name="Stinson S.A."/>
            <person name="diCenzo G.C."/>
        </authorList>
    </citation>
    <scope>NUCLEOTIDE SEQUENCE</scope>
    <source>
        <strain evidence="9">QUZm001</strain>
    </source>
</reference>
<evidence type="ECO:0000313" key="9">
    <source>
        <dbReference type="EMBL" id="KAJ3659811.1"/>
    </source>
</evidence>
<evidence type="ECO:0000256" key="2">
    <source>
        <dbReference type="ARBA" id="ARBA00004123"/>
    </source>
</evidence>
<dbReference type="GO" id="GO:0046872">
    <property type="term" value="F:metal ion binding"/>
    <property type="evidence" value="ECO:0007669"/>
    <property type="project" value="UniProtKB-KW"/>
</dbReference>
<evidence type="ECO:0000256" key="7">
    <source>
        <dbReference type="ARBA" id="ARBA00023242"/>
    </source>
</evidence>
<gene>
    <name evidence="9" type="ORF">Zmor_011479</name>
</gene>
<evidence type="ECO:0000256" key="3">
    <source>
        <dbReference type="ARBA" id="ARBA00006958"/>
    </source>
</evidence>
<comment type="caution">
    <text evidence="9">The sequence shown here is derived from an EMBL/GenBank/DDBJ whole genome shotgun (WGS) entry which is preliminary data.</text>
</comment>
<keyword evidence="5" id="KW-0479">Metal-binding</keyword>
<dbReference type="Pfam" id="PF13359">
    <property type="entry name" value="DDE_Tnp_4"/>
    <property type="match status" value="1"/>
</dbReference>
<comment type="subcellular location">
    <subcellularLocation>
        <location evidence="2">Nucleus</location>
    </subcellularLocation>
</comment>
<accession>A0AA38MKE5</accession>
<evidence type="ECO:0000313" key="10">
    <source>
        <dbReference type="Proteomes" id="UP001168821"/>
    </source>
</evidence>
<keyword evidence="6" id="KW-0378">Hydrolase</keyword>
<keyword evidence="10" id="KW-1185">Reference proteome</keyword>
<keyword evidence="7" id="KW-0539">Nucleus</keyword>
<name>A0AA38MKE5_9CUCU</name>
<dbReference type="AlphaFoldDB" id="A0AA38MKE5"/>